<sequence length="343" mass="36761">MNKKTAGRISAMAMASMMMMSVCVVNASAEENEPITQLNLKKTVTTDGNTYQPNTSFSFHVENGEAAENWRDNVVYAGVTGGITASQTIGFQPSGEDTLAAAYSKNATLEINAGVFEHAGVYHYVVTEDAGSYEGIDYDTAGRDVYLFVYNGADGALYVGNVITENNGEKGDLEFINDYGAENDTTHDVTIKKTITGNQGVKNKSFEFKVAVNGGQGELYKVVVKKNANAQALTEYITSNEAETSYQISDTGSITIYGLTESDKYTVTETDANKDGYTTTIDGETTATGTKTGTTKEDGTVVQYVNEKDAAVVTGVAKKYTPYVLLVGAAGAFGSVFFRRKRA</sequence>
<evidence type="ECO:0000259" key="3">
    <source>
        <dbReference type="Pfam" id="PF24547"/>
    </source>
</evidence>
<dbReference type="Gene3D" id="2.60.40.1140">
    <property type="entry name" value="Collagen-binding surface protein Cna, B-type domain"/>
    <property type="match status" value="1"/>
</dbReference>
<feature type="domain" description="DUF7601" evidence="3">
    <location>
        <begin position="187"/>
        <end position="308"/>
    </location>
</feature>
<dbReference type="AlphaFoldDB" id="A0A174Z864"/>
<accession>A0A174Z864</accession>
<keyword evidence="1" id="KW-1133">Transmembrane helix</keyword>
<keyword evidence="1" id="KW-0472">Membrane</keyword>
<dbReference type="InterPro" id="IPR038174">
    <property type="entry name" value="Strep_pil_link_sf"/>
</dbReference>
<feature type="chain" id="PRO_5038836684" evidence="2">
    <location>
        <begin position="28"/>
        <end position="343"/>
    </location>
</feature>
<dbReference type="InterPro" id="IPR022464">
    <property type="entry name" value="Strep_pil_isopept_link"/>
</dbReference>
<feature type="signal peptide" evidence="2">
    <location>
        <begin position="1"/>
        <end position="27"/>
    </location>
</feature>
<protein>
    <submittedName>
        <fullName evidence="4">Pilus backbone structural protein</fullName>
    </submittedName>
</protein>
<evidence type="ECO:0000256" key="1">
    <source>
        <dbReference type="SAM" id="Phobius"/>
    </source>
</evidence>
<dbReference type="InterPro" id="IPR055382">
    <property type="entry name" value="DUF7601"/>
</dbReference>
<dbReference type="EMBL" id="CZBX01000003">
    <property type="protein sequence ID" value="CUQ83525.1"/>
    <property type="molecule type" value="Genomic_DNA"/>
</dbReference>
<name>A0A174Z864_9FIRM</name>
<dbReference type="NCBIfam" id="TIGR03786">
    <property type="entry name" value="strep_pil_rpt"/>
    <property type="match status" value="1"/>
</dbReference>
<feature type="transmembrane region" description="Helical" evidence="1">
    <location>
        <begin position="320"/>
        <end position="338"/>
    </location>
</feature>
<proteinExistence type="predicted"/>
<gene>
    <name evidence="4" type="ORF">ERS852502_00717</name>
</gene>
<dbReference type="Gene3D" id="2.60.40.3050">
    <property type="match status" value="1"/>
</dbReference>
<organism evidence="4 5">
    <name type="scientific">[Ruminococcus] torques</name>
    <dbReference type="NCBI Taxonomy" id="33039"/>
    <lineage>
        <taxon>Bacteria</taxon>
        <taxon>Bacillati</taxon>
        <taxon>Bacillota</taxon>
        <taxon>Clostridia</taxon>
        <taxon>Lachnospirales</taxon>
        <taxon>Lachnospiraceae</taxon>
        <taxon>Mediterraneibacter</taxon>
    </lineage>
</organism>
<keyword evidence="1" id="KW-0812">Transmembrane</keyword>
<dbReference type="Proteomes" id="UP000078383">
    <property type="component" value="Unassembled WGS sequence"/>
</dbReference>
<dbReference type="Pfam" id="PF24547">
    <property type="entry name" value="DUF7601"/>
    <property type="match status" value="1"/>
</dbReference>
<dbReference type="OrthoDB" id="2061121at2"/>
<evidence type="ECO:0000313" key="5">
    <source>
        <dbReference type="Proteomes" id="UP000078383"/>
    </source>
</evidence>
<keyword evidence="2" id="KW-0732">Signal</keyword>
<dbReference type="RefSeq" id="WP_055171246.1">
    <property type="nucleotide sequence ID" value="NZ_CZBX01000003.1"/>
</dbReference>
<evidence type="ECO:0000256" key="2">
    <source>
        <dbReference type="SAM" id="SignalP"/>
    </source>
</evidence>
<evidence type="ECO:0000313" key="4">
    <source>
        <dbReference type="EMBL" id="CUQ83525.1"/>
    </source>
</evidence>
<reference evidence="4 5" key="1">
    <citation type="submission" date="2015-09" db="EMBL/GenBank/DDBJ databases">
        <authorList>
            <consortium name="Pathogen Informatics"/>
        </authorList>
    </citation>
    <scope>NUCLEOTIDE SEQUENCE [LARGE SCALE GENOMIC DNA]</scope>
    <source>
        <strain evidence="4 5">2789STDY5834889</strain>
    </source>
</reference>